<dbReference type="AlphaFoldDB" id="A0A8H4XLH4"/>
<evidence type="ECO:0000313" key="5">
    <source>
        <dbReference type="Proteomes" id="UP000635477"/>
    </source>
</evidence>
<dbReference type="EMBL" id="JABEYC010000313">
    <property type="protein sequence ID" value="KAF4979227.1"/>
    <property type="molecule type" value="Genomic_DNA"/>
</dbReference>
<dbReference type="InterPro" id="IPR002347">
    <property type="entry name" value="SDR_fam"/>
</dbReference>
<organism evidence="4 5">
    <name type="scientific">Fusarium zealandicum</name>
    <dbReference type="NCBI Taxonomy" id="1053134"/>
    <lineage>
        <taxon>Eukaryota</taxon>
        <taxon>Fungi</taxon>
        <taxon>Dikarya</taxon>
        <taxon>Ascomycota</taxon>
        <taxon>Pezizomycotina</taxon>
        <taxon>Sordariomycetes</taxon>
        <taxon>Hypocreomycetidae</taxon>
        <taxon>Hypocreales</taxon>
        <taxon>Nectriaceae</taxon>
        <taxon>Fusarium</taxon>
        <taxon>Fusarium staphyleae species complex</taxon>
    </lineage>
</organism>
<sequence length="356" mass="38883">MEDNKIHDLKGLIRQSQPVDVSKPYDPATLKDKTIIITGGANGFGAYMVREWASHGAHIIIGDIAVAAGEELVASLRTAYPDSTFAFQHCDVTDWDAQVSLFETAVRVSPHGGVDIVVPNAGIILPGHSMKFEAPVLQGGRLPKPNTATFDVNITGVTYTTHLALYHLPLNGPADRDRCILLVGSLASLCPFPGQCYYTMSKHAILGLFRTLRATSFVRGVRVNMITPYYTSKSNMLQPAVEAMFLSGTAGGAQIEDVIDAATRLIADEAIMGRSLAIGPRLKTAGVKGVEDVDRLMVVKDDEGDGRGRAVWEPYGEDYDNVDAFVRRYIFLLNAAEKVKGWFGLFGDVWRILRRK</sequence>
<dbReference type="PANTHER" id="PTHR43180:SF16">
    <property type="entry name" value="BACILYSIN BIOSYNTHESIS OXIDOREDUCTASE BACC"/>
    <property type="match status" value="1"/>
</dbReference>
<dbReference type="Pfam" id="PF00106">
    <property type="entry name" value="adh_short"/>
    <property type="match status" value="1"/>
</dbReference>
<evidence type="ECO:0000256" key="1">
    <source>
        <dbReference type="ARBA" id="ARBA00006484"/>
    </source>
</evidence>
<dbReference type="InterPro" id="IPR020904">
    <property type="entry name" value="Sc_DH/Rdtase_CS"/>
</dbReference>
<comment type="similarity">
    <text evidence="1">Belongs to the short-chain dehydrogenases/reductases (SDR) family.</text>
</comment>
<dbReference type="Proteomes" id="UP000635477">
    <property type="component" value="Unassembled WGS sequence"/>
</dbReference>
<keyword evidence="5" id="KW-1185">Reference proteome</keyword>
<reference evidence="4" key="1">
    <citation type="journal article" date="2020" name="BMC Genomics">
        <title>Correction to: Identification and distribution of gene clusters required for synthesis of sphingolipid metabolism inhibitors in diverse species of the filamentous fungus Fusarium.</title>
        <authorList>
            <person name="Kim H.S."/>
            <person name="Lohmar J.M."/>
            <person name="Busman M."/>
            <person name="Brown D.W."/>
            <person name="Naumann T.A."/>
            <person name="Divon H.H."/>
            <person name="Lysoe E."/>
            <person name="Uhlig S."/>
            <person name="Proctor R.H."/>
        </authorList>
    </citation>
    <scope>NUCLEOTIDE SEQUENCE</scope>
    <source>
        <strain evidence="4">NRRL 22465</strain>
    </source>
</reference>
<dbReference type="PANTHER" id="PTHR43180">
    <property type="entry name" value="3-OXOACYL-(ACYL-CARRIER-PROTEIN) REDUCTASE (AFU_ORTHOLOGUE AFUA_6G11210)"/>
    <property type="match status" value="1"/>
</dbReference>
<dbReference type="PROSITE" id="PS00061">
    <property type="entry name" value="ADH_SHORT"/>
    <property type="match status" value="1"/>
</dbReference>
<dbReference type="Gene3D" id="3.40.50.720">
    <property type="entry name" value="NAD(P)-binding Rossmann-like Domain"/>
    <property type="match status" value="1"/>
</dbReference>
<evidence type="ECO:0000256" key="3">
    <source>
        <dbReference type="ARBA" id="ARBA00023002"/>
    </source>
</evidence>
<keyword evidence="3" id="KW-0560">Oxidoreductase</keyword>
<reference evidence="4" key="2">
    <citation type="submission" date="2020-05" db="EMBL/GenBank/DDBJ databases">
        <authorList>
            <person name="Kim H.-S."/>
            <person name="Proctor R.H."/>
            <person name="Brown D.W."/>
        </authorList>
    </citation>
    <scope>NUCLEOTIDE SEQUENCE</scope>
    <source>
        <strain evidence="4">NRRL 22465</strain>
    </source>
</reference>
<comment type="caution">
    <text evidence="4">The sequence shown here is derived from an EMBL/GenBank/DDBJ whole genome shotgun (WGS) entry which is preliminary data.</text>
</comment>
<dbReference type="OrthoDB" id="498125at2759"/>
<evidence type="ECO:0000313" key="4">
    <source>
        <dbReference type="EMBL" id="KAF4979227.1"/>
    </source>
</evidence>
<proteinExistence type="inferred from homology"/>
<keyword evidence="2" id="KW-0521">NADP</keyword>
<name>A0A8H4XLH4_9HYPO</name>
<evidence type="ECO:0000256" key="2">
    <source>
        <dbReference type="ARBA" id="ARBA00022857"/>
    </source>
</evidence>
<evidence type="ECO:0008006" key="6">
    <source>
        <dbReference type="Google" id="ProtNLM"/>
    </source>
</evidence>
<accession>A0A8H4XLH4</accession>
<protein>
    <recommendedName>
        <fullName evidence="6">5'-hydroxyaverantin dehydrogenase</fullName>
    </recommendedName>
</protein>
<dbReference type="GO" id="GO:0016491">
    <property type="term" value="F:oxidoreductase activity"/>
    <property type="evidence" value="ECO:0007669"/>
    <property type="project" value="UniProtKB-KW"/>
</dbReference>
<dbReference type="InterPro" id="IPR036291">
    <property type="entry name" value="NAD(P)-bd_dom_sf"/>
</dbReference>
<gene>
    <name evidence="4" type="ORF">FZEAL_4536</name>
</gene>
<dbReference type="PRINTS" id="PR00081">
    <property type="entry name" value="GDHRDH"/>
</dbReference>
<dbReference type="SUPFAM" id="SSF51735">
    <property type="entry name" value="NAD(P)-binding Rossmann-fold domains"/>
    <property type="match status" value="1"/>
</dbReference>